<sequence length="137" mass="15351">MTDRYDLAKLRRLQRQRDSLAARGNAISDLLQAETEAARFYRQSLESQFRQAQALGRCVAAEFDEVPDWSDDQMKAEGISPKTRTQWRDATEAADAYRRELAALSQAAAPLRRLVAACERLVPSDAVILPGVAKKET</sequence>
<dbReference type="EMBL" id="SACT01000007">
    <property type="protein sequence ID" value="RVT49653.1"/>
    <property type="molecule type" value="Genomic_DNA"/>
</dbReference>
<accession>A0A437JRU1</accession>
<proteinExistence type="predicted"/>
<gene>
    <name evidence="1" type="ORF">ENE75_18580</name>
</gene>
<protein>
    <submittedName>
        <fullName evidence="1">Uncharacterized protein</fullName>
    </submittedName>
</protein>
<dbReference type="Proteomes" id="UP000288178">
    <property type="component" value="Unassembled WGS sequence"/>
</dbReference>
<reference evidence="1 2" key="1">
    <citation type="submission" date="2019-01" db="EMBL/GenBank/DDBJ databases">
        <authorList>
            <person name="Chen W.-M."/>
        </authorList>
    </citation>
    <scope>NUCLEOTIDE SEQUENCE [LARGE SCALE GENOMIC DNA]</scope>
    <source>
        <strain evidence="1 2">ICH-3</strain>
    </source>
</reference>
<evidence type="ECO:0000313" key="2">
    <source>
        <dbReference type="Proteomes" id="UP000288178"/>
    </source>
</evidence>
<evidence type="ECO:0000313" key="1">
    <source>
        <dbReference type="EMBL" id="RVT49653.1"/>
    </source>
</evidence>
<dbReference type="AlphaFoldDB" id="A0A437JRU1"/>
<name>A0A437JRU1_9BURK</name>
<dbReference type="RefSeq" id="WP_128199825.1">
    <property type="nucleotide sequence ID" value="NZ_SACT01000007.1"/>
</dbReference>
<organism evidence="1 2">
    <name type="scientific">Rubrivivax albus</name>
    <dbReference type="NCBI Taxonomy" id="2499835"/>
    <lineage>
        <taxon>Bacteria</taxon>
        <taxon>Pseudomonadati</taxon>
        <taxon>Pseudomonadota</taxon>
        <taxon>Betaproteobacteria</taxon>
        <taxon>Burkholderiales</taxon>
        <taxon>Sphaerotilaceae</taxon>
        <taxon>Rubrivivax</taxon>
    </lineage>
</organism>
<comment type="caution">
    <text evidence="1">The sequence shown here is derived from an EMBL/GenBank/DDBJ whole genome shotgun (WGS) entry which is preliminary data.</text>
</comment>
<keyword evidence="2" id="KW-1185">Reference proteome</keyword>